<reference evidence="1" key="1">
    <citation type="submission" date="2018-05" db="EMBL/GenBank/DDBJ databases">
        <authorList>
            <person name="Lanie J.A."/>
            <person name="Ng W.-L."/>
            <person name="Kazmierczak K.M."/>
            <person name="Andrzejewski T.M."/>
            <person name="Davidsen T.M."/>
            <person name="Wayne K.J."/>
            <person name="Tettelin H."/>
            <person name="Glass J.I."/>
            <person name="Rusch D."/>
            <person name="Podicherti R."/>
            <person name="Tsui H.-C.T."/>
            <person name="Winkler M.E."/>
        </authorList>
    </citation>
    <scope>NUCLEOTIDE SEQUENCE</scope>
</reference>
<sequence>MPGEIYYFIAILVKSQKDAPERIQPAGPGKRP</sequence>
<dbReference type="EMBL" id="UINC01096112">
    <property type="protein sequence ID" value="SVC52732.1"/>
    <property type="molecule type" value="Genomic_DNA"/>
</dbReference>
<gene>
    <name evidence="1" type="ORF">METZ01_LOCUS305586</name>
</gene>
<dbReference type="AlphaFoldDB" id="A0A382MZ36"/>
<evidence type="ECO:0000313" key="1">
    <source>
        <dbReference type="EMBL" id="SVC52732.1"/>
    </source>
</evidence>
<protein>
    <submittedName>
        <fullName evidence="1">Uncharacterized protein</fullName>
    </submittedName>
</protein>
<accession>A0A382MZ36</accession>
<proteinExistence type="predicted"/>
<name>A0A382MZ36_9ZZZZ</name>
<organism evidence="1">
    <name type="scientific">marine metagenome</name>
    <dbReference type="NCBI Taxonomy" id="408172"/>
    <lineage>
        <taxon>unclassified sequences</taxon>
        <taxon>metagenomes</taxon>
        <taxon>ecological metagenomes</taxon>
    </lineage>
</organism>